<dbReference type="InterPro" id="IPR006298">
    <property type="entry name" value="BipA"/>
</dbReference>
<dbReference type="InterPro" id="IPR042116">
    <property type="entry name" value="TypA/BipA_C"/>
</dbReference>
<dbReference type="GO" id="GO:0019843">
    <property type="term" value="F:rRNA binding"/>
    <property type="evidence" value="ECO:0007669"/>
    <property type="project" value="UniProtKB-KW"/>
</dbReference>
<dbReference type="SUPFAM" id="SSF52540">
    <property type="entry name" value="P-loop containing nucleoside triphosphate hydrolases"/>
    <property type="match status" value="1"/>
</dbReference>
<dbReference type="GO" id="GO:0097216">
    <property type="term" value="F:guanosine tetraphosphate binding"/>
    <property type="evidence" value="ECO:0007669"/>
    <property type="project" value="UniProtKB-ARBA"/>
</dbReference>
<dbReference type="InterPro" id="IPR000640">
    <property type="entry name" value="EFG_V-like"/>
</dbReference>
<feature type="binding site" evidence="3">
    <location>
        <begin position="136"/>
        <end position="139"/>
    </location>
    <ligand>
        <name>GTP</name>
        <dbReference type="ChEBI" id="CHEBI:37565"/>
    </ligand>
</feature>
<dbReference type="Gene3D" id="3.30.70.240">
    <property type="match status" value="1"/>
</dbReference>
<comment type="catalytic activity">
    <reaction evidence="3">
        <text>GTP + H2O = GDP + phosphate + H(+)</text>
        <dbReference type="Rhea" id="RHEA:19669"/>
        <dbReference type="ChEBI" id="CHEBI:15377"/>
        <dbReference type="ChEBI" id="CHEBI:15378"/>
        <dbReference type="ChEBI" id="CHEBI:37565"/>
        <dbReference type="ChEBI" id="CHEBI:43474"/>
        <dbReference type="ChEBI" id="CHEBI:58189"/>
    </reaction>
</comment>
<dbReference type="Pfam" id="PF03144">
    <property type="entry name" value="GTP_EFTU_D2"/>
    <property type="match status" value="1"/>
</dbReference>
<evidence type="ECO:0000256" key="1">
    <source>
        <dbReference type="ARBA" id="ARBA00022741"/>
    </source>
</evidence>
<dbReference type="Pfam" id="PF00009">
    <property type="entry name" value="GTP_EFTU"/>
    <property type="match status" value="1"/>
</dbReference>
<dbReference type="InterPro" id="IPR027417">
    <property type="entry name" value="P-loop_NTPase"/>
</dbReference>
<dbReference type="EC" id="3.6.5.-" evidence="3"/>
<dbReference type="CDD" id="cd03691">
    <property type="entry name" value="BipA_TypA_II"/>
    <property type="match status" value="1"/>
</dbReference>
<dbReference type="CDD" id="cd03710">
    <property type="entry name" value="BipA_TypA_C"/>
    <property type="match status" value="1"/>
</dbReference>
<name>A0A512J031_9HYPH</name>
<keyword evidence="3" id="KW-0820">tRNA-binding</keyword>
<dbReference type="GO" id="GO:0000027">
    <property type="term" value="P:ribosomal large subunit assembly"/>
    <property type="evidence" value="ECO:0007669"/>
    <property type="project" value="UniProtKB-UniRule"/>
</dbReference>
<reference evidence="6" key="1">
    <citation type="journal article" date="2014" name="Int. J. Syst. Evol. Microbiol.">
        <title>Complete genome of a new Firmicutes species belonging to the dominant human colonic microbiota ('Ruminococcus bicirculans') reveals two chromosomes and a selective capacity to utilize plant glucans.</title>
        <authorList>
            <consortium name="NISC Comparative Sequencing Program"/>
            <person name="Wegmann U."/>
            <person name="Louis P."/>
            <person name="Goesmann A."/>
            <person name="Henrissat B."/>
            <person name="Duncan S.H."/>
            <person name="Flint H.J."/>
        </authorList>
    </citation>
    <scope>NUCLEOTIDE SEQUENCE</scope>
    <source>
        <strain evidence="6">NBRC 107715</strain>
    </source>
</reference>
<keyword evidence="1 3" id="KW-0547">Nucleotide-binding</keyword>
<dbReference type="InterPro" id="IPR047043">
    <property type="entry name" value="BipA_III"/>
</dbReference>
<dbReference type="InterPro" id="IPR031157">
    <property type="entry name" value="G_TR_CS"/>
</dbReference>
<feature type="domain" description="Tr-type G" evidence="4">
    <location>
        <begin position="11"/>
        <end position="207"/>
    </location>
</feature>
<dbReference type="HAMAP" id="MF_00849">
    <property type="entry name" value="BipA"/>
    <property type="match status" value="1"/>
</dbReference>
<dbReference type="GO" id="GO:0043022">
    <property type="term" value="F:ribosome binding"/>
    <property type="evidence" value="ECO:0007669"/>
    <property type="project" value="UniProtKB-UniRule"/>
</dbReference>
<gene>
    <name evidence="5" type="primary">typA</name>
    <name evidence="3" type="synonym">bipA</name>
    <name evidence="6" type="ORF">GCM10007888_58730</name>
    <name evidence="5" type="ORF">MOX02_12670</name>
</gene>
<dbReference type="Pfam" id="PF00679">
    <property type="entry name" value="EFG_C"/>
    <property type="match status" value="1"/>
</dbReference>
<comment type="function">
    <text evidence="3">A 50S ribosomal subunit assembly protein with GTPase activity, required for 50S subunit assembly at low temperatures, may also play a role in translation. Binds GTP and analogs. Binds the 70S ribosome between the 30S and 50S subunits, in a similar position as ribosome-bound EF-G; it contacts a number of ribosomal proteins, both rRNAs and the A-site tRNA.</text>
</comment>
<dbReference type="PROSITE" id="PS00301">
    <property type="entry name" value="G_TR_1"/>
    <property type="match status" value="1"/>
</dbReference>
<comment type="similarity">
    <text evidence="3">Belongs to the TRAFAC class translation factor GTPase superfamily. Classic translation factor GTPase family. BipA subfamily.</text>
</comment>
<dbReference type="FunFam" id="3.30.70.870:FF:000003">
    <property type="entry name" value="GTP-binding protein TypA"/>
    <property type="match status" value="1"/>
</dbReference>
<dbReference type="InterPro" id="IPR000795">
    <property type="entry name" value="T_Tr_GTP-bd_dom"/>
</dbReference>
<keyword evidence="3" id="KW-0378">Hydrolase</keyword>
<dbReference type="NCBIfam" id="TIGR01394">
    <property type="entry name" value="TypA_BipA"/>
    <property type="match status" value="1"/>
</dbReference>
<keyword evidence="3" id="KW-0699">rRNA-binding</keyword>
<reference evidence="5 7" key="3">
    <citation type="submission" date="2019-07" db="EMBL/GenBank/DDBJ databases">
        <title>Whole genome shotgun sequence of Methylobacterium oxalidis NBRC 107715.</title>
        <authorList>
            <person name="Hosoyama A."/>
            <person name="Uohara A."/>
            <person name="Ohji S."/>
            <person name="Ichikawa N."/>
        </authorList>
    </citation>
    <scope>NUCLEOTIDE SEQUENCE [LARGE SCALE GENOMIC DNA]</scope>
    <source>
        <strain evidence="5 7">NBRC 107715</strain>
    </source>
</reference>
<dbReference type="SUPFAM" id="SSF50447">
    <property type="entry name" value="Translation proteins"/>
    <property type="match status" value="1"/>
</dbReference>
<dbReference type="PRINTS" id="PR00315">
    <property type="entry name" value="ELONGATNFCT"/>
</dbReference>
<evidence type="ECO:0000256" key="3">
    <source>
        <dbReference type="HAMAP-Rule" id="MF_00849"/>
    </source>
</evidence>
<dbReference type="EMBL" id="BSPK01000112">
    <property type="protein sequence ID" value="GLS67489.1"/>
    <property type="molecule type" value="Genomic_DNA"/>
</dbReference>
<evidence type="ECO:0000313" key="8">
    <source>
        <dbReference type="Proteomes" id="UP001156856"/>
    </source>
</evidence>
<keyword evidence="2 3" id="KW-0342">GTP-binding</keyword>
<dbReference type="InterPro" id="IPR035647">
    <property type="entry name" value="EFG_III/V"/>
</dbReference>
<evidence type="ECO:0000313" key="7">
    <source>
        <dbReference type="Proteomes" id="UP000321960"/>
    </source>
</evidence>
<dbReference type="NCBIfam" id="TIGR00231">
    <property type="entry name" value="small_GTP"/>
    <property type="match status" value="1"/>
</dbReference>
<dbReference type="Proteomes" id="UP001156856">
    <property type="component" value="Unassembled WGS sequence"/>
</dbReference>
<dbReference type="FunFam" id="3.40.50.300:FF:000055">
    <property type="entry name" value="GTP-binding protein TypA"/>
    <property type="match status" value="1"/>
</dbReference>
<dbReference type="InterPro" id="IPR009000">
    <property type="entry name" value="Transl_B-barrel_sf"/>
</dbReference>
<keyword evidence="3" id="KW-0963">Cytoplasm</keyword>
<dbReference type="PROSITE" id="PS51722">
    <property type="entry name" value="G_TR_2"/>
    <property type="match status" value="1"/>
</dbReference>
<dbReference type="Gene3D" id="2.40.30.10">
    <property type="entry name" value="Translation factors"/>
    <property type="match status" value="1"/>
</dbReference>
<dbReference type="Gene3D" id="2.40.50.250">
    <property type="entry name" value="bipa protein"/>
    <property type="match status" value="1"/>
</dbReference>
<dbReference type="InterPro" id="IPR048876">
    <property type="entry name" value="BipA_C"/>
</dbReference>
<dbReference type="GO" id="GO:0005525">
    <property type="term" value="F:GTP binding"/>
    <property type="evidence" value="ECO:0007669"/>
    <property type="project" value="UniProtKB-UniRule"/>
</dbReference>
<dbReference type="Pfam" id="PF21018">
    <property type="entry name" value="BipA_C"/>
    <property type="match status" value="1"/>
</dbReference>
<evidence type="ECO:0000256" key="2">
    <source>
        <dbReference type="ARBA" id="ARBA00023134"/>
    </source>
</evidence>
<evidence type="ECO:0000259" key="4">
    <source>
        <dbReference type="PROSITE" id="PS51722"/>
    </source>
</evidence>
<organism evidence="5 7">
    <name type="scientific">Methylobacterium oxalidis</name>
    <dbReference type="NCBI Taxonomy" id="944322"/>
    <lineage>
        <taxon>Bacteria</taxon>
        <taxon>Pseudomonadati</taxon>
        <taxon>Pseudomonadota</taxon>
        <taxon>Alphaproteobacteria</taxon>
        <taxon>Hyphomicrobiales</taxon>
        <taxon>Methylobacteriaceae</taxon>
        <taxon>Methylobacterium</taxon>
    </lineage>
</organism>
<keyword evidence="3" id="KW-0694">RNA-binding</keyword>
<dbReference type="GO" id="GO:0000049">
    <property type="term" value="F:tRNA binding"/>
    <property type="evidence" value="ECO:0007669"/>
    <property type="project" value="UniProtKB-KW"/>
</dbReference>
<comment type="caution">
    <text evidence="5">The sequence shown here is derived from an EMBL/GenBank/DDBJ whole genome shotgun (WGS) entry which is preliminary data.</text>
</comment>
<dbReference type="PANTHER" id="PTHR42908:SF8">
    <property type="entry name" value="TR-TYPE G DOMAIN-CONTAINING PROTEIN"/>
    <property type="match status" value="1"/>
</dbReference>
<dbReference type="EMBL" id="BJZU01000018">
    <property type="protein sequence ID" value="GEP03229.1"/>
    <property type="molecule type" value="Genomic_DNA"/>
</dbReference>
<dbReference type="SMART" id="SM00838">
    <property type="entry name" value="EFG_C"/>
    <property type="match status" value="1"/>
</dbReference>
<dbReference type="FunFam" id="2.40.50.250:FF:000001">
    <property type="entry name" value="GTP-binding protein TypA"/>
    <property type="match status" value="1"/>
</dbReference>
<dbReference type="PANTHER" id="PTHR42908">
    <property type="entry name" value="TRANSLATION ELONGATION FACTOR-RELATED"/>
    <property type="match status" value="1"/>
</dbReference>
<dbReference type="InterPro" id="IPR047042">
    <property type="entry name" value="BipA_II"/>
</dbReference>
<keyword evidence="3" id="KW-0690">Ribosome biogenesis</keyword>
<reference evidence="6" key="4">
    <citation type="submission" date="2023-01" db="EMBL/GenBank/DDBJ databases">
        <title>Draft genome sequence of Methylobacterium oxalidis strain NBRC 107715.</title>
        <authorList>
            <person name="Sun Q."/>
            <person name="Mori K."/>
        </authorList>
    </citation>
    <scope>NUCLEOTIDE SEQUENCE</scope>
    <source>
        <strain evidence="6">NBRC 107715</strain>
    </source>
</reference>
<evidence type="ECO:0000313" key="5">
    <source>
        <dbReference type="EMBL" id="GEP03229.1"/>
    </source>
</evidence>
<dbReference type="SUPFAM" id="SSF54980">
    <property type="entry name" value="EF-G C-terminal domain-like"/>
    <property type="match status" value="2"/>
</dbReference>
<dbReference type="InterPro" id="IPR035651">
    <property type="entry name" value="BipA_V"/>
</dbReference>
<protein>
    <recommendedName>
        <fullName evidence="3">Large ribosomal subunit assembly factor BipA</fullName>
        <ecNumber evidence="3">3.6.5.-</ecNumber>
    </recommendedName>
    <alternativeName>
        <fullName evidence="3">GTP-binding protein BipA</fullName>
    </alternativeName>
</protein>
<dbReference type="AlphaFoldDB" id="A0A512J031"/>
<dbReference type="CDD" id="cd16263">
    <property type="entry name" value="BipA_III"/>
    <property type="match status" value="1"/>
</dbReference>
<dbReference type="GO" id="GO:1990904">
    <property type="term" value="C:ribonucleoprotein complex"/>
    <property type="evidence" value="ECO:0007669"/>
    <property type="project" value="TreeGrafter"/>
</dbReference>
<dbReference type="GO" id="GO:0005829">
    <property type="term" value="C:cytosol"/>
    <property type="evidence" value="ECO:0007669"/>
    <property type="project" value="TreeGrafter"/>
</dbReference>
<dbReference type="Proteomes" id="UP000321960">
    <property type="component" value="Unassembled WGS sequence"/>
</dbReference>
<proteinExistence type="inferred from homology"/>
<dbReference type="InterPro" id="IPR004161">
    <property type="entry name" value="EFTu-like_2"/>
</dbReference>
<dbReference type="Gene3D" id="3.40.50.300">
    <property type="entry name" value="P-loop containing nucleotide triphosphate hydrolases"/>
    <property type="match status" value="1"/>
</dbReference>
<evidence type="ECO:0000313" key="6">
    <source>
        <dbReference type="EMBL" id="GLS67489.1"/>
    </source>
</evidence>
<feature type="binding site" evidence="3">
    <location>
        <begin position="23"/>
        <end position="28"/>
    </location>
    <ligand>
        <name>GTP</name>
        <dbReference type="ChEBI" id="CHEBI:37565"/>
    </ligand>
</feature>
<keyword evidence="8" id="KW-1185">Reference proteome</keyword>
<dbReference type="InterPro" id="IPR005225">
    <property type="entry name" value="Small_GTP-bd"/>
</dbReference>
<dbReference type="InterPro" id="IPR047041">
    <property type="entry name" value="BipA_GTP-bd_dom"/>
</dbReference>
<dbReference type="FunFam" id="3.30.70.240:FF:000002">
    <property type="entry name" value="GTP-binding protein TypA"/>
    <property type="match status" value="1"/>
</dbReference>
<comment type="subunit">
    <text evidence="3">Monomer.</text>
</comment>
<sequence length="618" mass="68475">MTGSTRFGYPMKLRNIAIIAHVDHGKTTLVDKLLQQSGTFRENQRVEERAMDSNDLEKERGITILAKATSVVWKDTRVNIVDTPGHADFGGEVERILSMVDGVIVLVDAAEGPMPQTKFVVGKALKIGLRPIVAINKVDRPDARINEVVNEVFDLFAALDATDEQLDFPILYGSGRNGWMATSPDASPDVGLEPLFDLVLQHVPQARTEEGPFRMLGTLLEANPFLGRIVTGRIASGTVKPNQSIKVLDRSGKVVETGRVSKILAFRGLERQPIDVGEAGDIVSIAGLVKGTVADTFCDPQVDTPIQAQPIDPPTVTMSFIVNDSPLAGTEGDKVTSRMIRDRLFKEAEGNVTLRIEEAADKDSFYVSGRGELQLAILIETMRREGFEIAVSRPRVVFEKDEDGDLLEPVEEVVIDVDEEHSGVVVQKMSERKAEMLEMRPSGGDRLRLVFHAPTRGLIGYQGELMTDTRGTAIMNRLFKAYESYKGEIPGRRNGVLISNDKGEAVAYAMWNLEDRGPMMIEPGWKVYQGMIIGEHNRENDLEVNVLKGKKLTNIRTTSKDEAVRLTPPIKMTLEKSLAWIQDDELVEVTPKSIRLRKTVLDPNDRKRAERAKETLSA</sequence>
<reference evidence="8" key="2">
    <citation type="journal article" date="2019" name="Int. J. Syst. Evol. Microbiol.">
        <title>The Global Catalogue of Microorganisms (GCM) 10K type strain sequencing project: providing services to taxonomists for standard genome sequencing and annotation.</title>
        <authorList>
            <consortium name="The Broad Institute Genomics Platform"/>
            <consortium name="The Broad Institute Genome Sequencing Center for Infectious Disease"/>
            <person name="Wu L."/>
            <person name="Ma J."/>
        </authorList>
    </citation>
    <scope>NUCLEOTIDE SEQUENCE [LARGE SCALE GENOMIC DNA]</scope>
    <source>
        <strain evidence="8">NBRC 107715</strain>
    </source>
</reference>
<dbReference type="CDD" id="cd01891">
    <property type="entry name" value="TypA_BipA"/>
    <property type="match status" value="1"/>
</dbReference>
<comment type="subcellular location">
    <subcellularLocation>
        <location evidence="3">Cytoplasm</location>
    </subcellularLocation>
    <text evidence="3">Binds to ribosomes.</text>
</comment>
<dbReference type="Gene3D" id="3.30.70.870">
    <property type="entry name" value="Elongation Factor G (Translational Gtpase), domain 3"/>
    <property type="match status" value="1"/>
</dbReference>
<accession>A0A512J031</accession>
<dbReference type="GO" id="GO:0003924">
    <property type="term" value="F:GTPase activity"/>
    <property type="evidence" value="ECO:0007669"/>
    <property type="project" value="UniProtKB-UniRule"/>
</dbReference>